<feature type="region of interest" description="Disordered" evidence="1">
    <location>
        <begin position="33"/>
        <end position="84"/>
    </location>
</feature>
<dbReference type="GeneID" id="20082245"/>
<feature type="compositionally biased region" description="Basic and acidic residues" evidence="1">
    <location>
        <begin position="231"/>
        <end position="244"/>
    </location>
</feature>
<dbReference type="EMBL" id="KI913959">
    <property type="protein sequence ID" value="ETW03839.1"/>
    <property type="molecule type" value="Genomic_DNA"/>
</dbReference>
<evidence type="ECO:0000313" key="2">
    <source>
        <dbReference type="EMBL" id="ETW03839.1"/>
    </source>
</evidence>
<feature type="compositionally biased region" description="Polar residues" evidence="1">
    <location>
        <begin position="520"/>
        <end position="529"/>
    </location>
</feature>
<name>A0A024UC41_9STRA</name>
<dbReference type="VEuPathDB" id="FungiDB:H310_05195"/>
<reference evidence="2" key="1">
    <citation type="submission" date="2013-12" db="EMBL/GenBank/DDBJ databases">
        <title>The Genome Sequence of Aphanomyces invadans NJM9701.</title>
        <authorList>
            <consortium name="The Broad Institute Genomics Platform"/>
            <person name="Russ C."/>
            <person name="Tyler B."/>
            <person name="van West P."/>
            <person name="Dieguez-Uribeondo J."/>
            <person name="Young S.K."/>
            <person name="Zeng Q."/>
            <person name="Gargeya S."/>
            <person name="Fitzgerald M."/>
            <person name="Abouelleil A."/>
            <person name="Alvarado L."/>
            <person name="Chapman S.B."/>
            <person name="Gainer-Dewar J."/>
            <person name="Goldberg J."/>
            <person name="Griggs A."/>
            <person name="Gujja S."/>
            <person name="Hansen M."/>
            <person name="Howarth C."/>
            <person name="Imamovic A."/>
            <person name="Ireland A."/>
            <person name="Larimer J."/>
            <person name="McCowan C."/>
            <person name="Murphy C."/>
            <person name="Pearson M."/>
            <person name="Poon T.W."/>
            <person name="Priest M."/>
            <person name="Roberts A."/>
            <person name="Saif S."/>
            <person name="Shea T."/>
            <person name="Sykes S."/>
            <person name="Wortman J."/>
            <person name="Nusbaum C."/>
            <person name="Birren B."/>
        </authorList>
    </citation>
    <scope>NUCLEOTIDE SEQUENCE [LARGE SCALE GENOMIC DNA]</scope>
    <source>
        <strain evidence="2">NJM9701</strain>
    </source>
</reference>
<sequence length="551" mass="60573">MSCDNNDDDEGLELLQRARLLVQAATNLPDFSTLFKKQPASPHDDNPSAAATALPSKTTQAPSTTIDNMPIHTHNTYGAESTPLGADLVMRTRRGLAPKRPPFKPSATQQNQEESTPHEPCKQATQASPSNASGPKKAKKAKPKTDASNDGSDVDDADRRAAQALAQKYAQERAAARVAAKLREQMAAAEKEAQSQAACVHEFYETLEEKEHRLKIDRSRAKDRIVKAKQAKEELDAKHADGAEPAHAGPEQLEKFQKQTKERLLKAKEAKRQAELLRQAQERQQEEMKAKHLADEAASADDAKRRADQVRRETKRRLKAIQAHKDKLERMELELRQQGLDKYKHHKDEMEWVAKGGAPFASPSVSKHASKTNQSPAALVHTPDSSVNTGDSPAHVDDAPATLRRPSENDTTIELSHGELEEEIARKGVENTIVIVAADDNDGVGRQGKVDLPPLVVQFAEPAADPLKRVVKKKALWKRPPVPIPTVDEIAHRSKHAMPAVAPAIPSRHVSYTDRMKSRSAPSSLNSQAERLVSATRERAKQMDKASSAHG</sequence>
<accession>A0A024UC41</accession>
<feature type="compositionally biased region" description="Basic and acidic residues" evidence="1">
    <location>
        <begin position="252"/>
        <end position="262"/>
    </location>
</feature>
<organism evidence="2">
    <name type="scientific">Aphanomyces invadans</name>
    <dbReference type="NCBI Taxonomy" id="157072"/>
    <lineage>
        <taxon>Eukaryota</taxon>
        <taxon>Sar</taxon>
        <taxon>Stramenopiles</taxon>
        <taxon>Oomycota</taxon>
        <taxon>Saprolegniomycetes</taxon>
        <taxon>Saprolegniales</taxon>
        <taxon>Verrucalvaceae</taxon>
        <taxon>Aphanomyces</taxon>
    </lineage>
</organism>
<evidence type="ECO:0000256" key="1">
    <source>
        <dbReference type="SAM" id="MobiDB-lite"/>
    </source>
</evidence>
<dbReference type="RefSeq" id="XP_008868068.1">
    <property type="nucleotide sequence ID" value="XM_008869846.1"/>
</dbReference>
<gene>
    <name evidence="2" type="ORF">H310_05195</name>
</gene>
<dbReference type="OrthoDB" id="79853at2759"/>
<protein>
    <submittedName>
        <fullName evidence="2">Uncharacterized protein</fullName>
    </submittedName>
</protein>
<proteinExistence type="predicted"/>
<feature type="region of interest" description="Disordered" evidence="1">
    <location>
        <begin position="507"/>
        <end position="551"/>
    </location>
</feature>
<feature type="region of interest" description="Disordered" evidence="1">
    <location>
        <begin position="231"/>
        <end position="262"/>
    </location>
</feature>
<feature type="compositionally biased region" description="Polar residues" evidence="1">
    <location>
        <begin position="363"/>
        <end position="376"/>
    </location>
</feature>
<feature type="compositionally biased region" description="Basic and acidic residues" evidence="1">
    <location>
        <begin position="275"/>
        <end position="312"/>
    </location>
</feature>
<feature type="region of interest" description="Disordered" evidence="1">
    <location>
        <begin position="275"/>
        <end position="322"/>
    </location>
</feature>
<dbReference type="STRING" id="157072.A0A024UC41"/>
<feature type="region of interest" description="Disordered" evidence="1">
    <location>
        <begin position="357"/>
        <end position="413"/>
    </location>
</feature>
<dbReference type="AlphaFoldDB" id="A0A024UC41"/>
<feature type="region of interest" description="Disordered" evidence="1">
    <location>
        <begin position="96"/>
        <end position="175"/>
    </location>
</feature>
<feature type="compositionally biased region" description="Polar residues" evidence="1">
    <location>
        <begin position="55"/>
        <end position="79"/>
    </location>
</feature>